<reference evidence="6" key="1">
    <citation type="submission" date="2018-08" db="EMBL/GenBank/DDBJ databases">
        <title>Genome of Lactobacillus sp. HBUAS52074.</title>
        <authorList>
            <person name="Guo Z."/>
            <person name="Zhang Z.D."/>
        </authorList>
    </citation>
    <scope>NUCLEOTIDE SEQUENCE [LARGE SCALE GENOMIC DNA]</scope>
    <source>
        <strain evidence="6">HBUAS52074</strain>
    </source>
</reference>
<keyword evidence="6" id="KW-1185">Reference proteome</keyword>
<dbReference type="KEGG" id="lzh:D1B17_00625"/>
<evidence type="ECO:0000259" key="4">
    <source>
        <dbReference type="Pfam" id="PF13377"/>
    </source>
</evidence>
<dbReference type="GO" id="GO:0003700">
    <property type="term" value="F:DNA-binding transcription factor activity"/>
    <property type="evidence" value="ECO:0007669"/>
    <property type="project" value="TreeGrafter"/>
</dbReference>
<proteinExistence type="predicted"/>
<sequence>MFEVADSLNYTKYKKKVQATAGTISVIQWYTREQEINDLYYLSIRWGVEKRLRENNYEIQNVFSYDEFDYNKKIDGIIAIGKYSSSQISNLKSLHIPLVVVDSDTMRYEISCVITDFDSSVFKTVSHFISNGHKRIGMIAGQEKTTDNENICDERELSFKKYMSINKLLNPEYIFKGPFNIDSGYDLMNKAIKKLGRNLPTAFFVASDELAVGAIRALEEQHISVPDRVSIIGFNGSAIDQYLSPSLSTIDVDKKEMGADAVDLLLKLKNKKLKHPVKLTIGTKLLLRESSNSLKNEGY</sequence>
<evidence type="ECO:0000313" key="5">
    <source>
        <dbReference type="EMBL" id="AYE37243.1"/>
    </source>
</evidence>
<evidence type="ECO:0000313" key="6">
    <source>
        <dbReference type="Proteomes" id="UP000267208"/>
    </source>
</evidence>
<dbReference type="CDD" id="cd01544">
    <property type="entry name" value="PBP1_GalR"/>
    <property type="match status" value="1"/>
</dbReference>
<dbReference type="Gene3D" id="3.40.50.2300">
    <property type="match status" value="2"/>
</dbReference>
<evidence type="ECO:0000256" key="1">
    <source>
        <dbReference type="ARBA" id="ARBA00023015"/>
    </source>
</evidence>
<feature type="domain" description="Transcriptional regulator LacI/GalR-like sensor" evidence="4">
    <location>
        <begin position="125"/>
        <end position="291"/>
    </location>
</feature>
<organism evidence="5 6">
    <name type="scientific">Companilactobacillus zhachilii</name>
    <dbReference type="NCBI Taxonomy" id="2304606"/>
    <lineage>
        <taxon>Bacteria</taxon>
        <taxon>Bacillati</taxon>
        <taxon>Bacillota</taxon>
        <taxon>Bacilli</taxon>
        <taxon>Lactobacillales</taxon>
        <taxon>Lactobacillaceae</taxon>
        <taxon>Companilactobacillus</taxon>
    </lineage>
</organism>
<dbReference type="OrthoDB" id="43195at2"/>
<accession>A0A386PRD4</accession>
<dbReference type="Proteomes" id="UP000267208">
    <property type="component" value="Chromosome"/>
</dbReference>
<dbReference type="InterPro" id="IPR028082">
    <property type="entry name" value="Peripla_BP_I"/>
</dbReference>
<dbReference type="GO" id="GO:0000976">
    <property type="term" value="F:transcription cis-regulatory region binding"/>
    <property type="evidence" value="ECO:0007669"/>
    <property type="project" value="TreeGrafter"/>
</dbReference>
<dbReference type="SUPFAM" id="SSF53822">
    <property type="entry name" value="Periplasmic binding protein-like I"/>
    <property type="match status" value="1"/>
</dbReference>
<name>A0A386PRD4_9LACO</name>
<dbReference type="AlphaFoldDB" id="A0A386PRD4"/>
<evidence type="ECO:0000256" key="2">
    <source>
        <dbReference type="ARBA" id="ARBA00023125"/>
    </source>
</evidence>
<protein>
    <submittedName>
        <fullName evidence="5">LacI family transcriptional regulator</fullName>
    </submittedName>
</protein>
<dbReference type="InterPro" id="IPR046335">
    <property type="entry name" value="LacI/GalR-like_sensor"/>
</dbReference>
<keyword evidence="2" id="KW-0238">DNA-binding</keyword>
<dbReference type="PANTHER" id="PTHR30146:SF149">
    <property type="entry name" value="HTH-TYPE TRANSCRIPTIONAL REGULATOR EBGR"/>
    <property type="match status" value="1"/>
</dbReference>
<gene>
    <name evidence="5" type="ORF">D1B17_00625</name>
</gene>
<dbReference type="EMBL" id="CP031933">
    <property type="protein sequence ID" value="AYE37243.1"/>
    <property type="molecule type" value="Genomic_DNA"/>
</dbReference>
<keyword evidence="3" id="KW-0804">Transcription</keyword>
<dbReference type="PANTHER" id="PTHR30146">
    <property type="entry name" value="LACI-RELATED TRANSCRIPTIONAL REPRESSOR"/>
    <property type="match status" value="1"/>
</dbReference>
<keyword evidence="1" id="KW-0805">Transcription regulation</keyword>
<dbReference type="Pfam" id="PF13377">
    <property type="entry name" value="Peripla_BP_3"/>
    <property type="match status" value="1"/>
</dbReference>
<evidence type="ECO:0000256" key="3">
    <source>
        <dbReference type="ARBA" id="ARBA00023163"/>
    </source>
</evidence>